<evidence type="ECO:0000256" key="11">
    <source>
        <dbReference type="SAM" id="SignalP"/>
    </source>
</evidence>
<evidence type="ECO:0000256" key="3">
    <source>
        <dbReference type="ARBA" id="ARBA00010312"/>
    </source>
</evidence>
<keyword evidence="16" id="KW-1185">Reference proteome</keyword>
<keyword evidence="8" id="KW-0574">Periplasm</keyword>
<evidence type="ECO:0000256" key="7">
    <source>
        <dbReference type="ARBA" id="ARBA00022729"/>
    </source>
</evidence>
<dbReference type="EMBL" id="CP031700">
    <property type="protein sequence ID" value="QEY25769.1"/>
    <property type="molecule type" value="Genomic_DNA"/>
</dbReference>
<dbReference type="SUPFAM" id="SSF50692">
    <property type="entry name" value="ADC-like"/>
    <property type="match status" value="1"/>
</dbReference>
<dbReference type="InterPro" id="IPR050612">
    <property type="entry name" value="Prok_Mopterin_Oxidored"/>
</dbReference>
<evidence type="ECO:0000259" key="12">
    <source>
        <dbReference type="Pfam" id="PF00384"/>
    </source>
</evidence>
<dbReference type="Proteomes" id="UP000325713">
    <property type="component" value="Chromosome"/>
</dbReference>
<reference evidence="15 16" key="1">
    <citation type="submission" date="2018-08" db="EMBL/GenBank/DDBJ databases">
        <title>Neisseria zalophi ATCC BAA-2455 complete genome.</title>
        <authorList>
            <person name="Veseli I.A."/>
            <person name="Buttler R."/>
            <person name="Mascarenhas dos Santos A.C."/>
            <person name="Pombert J.-F."/>
        </authorList>
    </citation>
    <scope>NUCLEOTIDE SEQUENCE [LARGE SCALE GENOMIC DNA]</scope>
    <source>
        <strain evidence="15 16">ATCC BAA-2455</strain>
    </source>
</reference>
<keyword evidence="9" id="KW-0560">Oxidoreductase</keyword>
<dbReference type="FunFam" id="2.40.40.20:FF:000009">
    <property type="entry name" value="Biotin sulfoxide reductase 2"/>
    <property type="match status" value="1"/>
</dbReference>
<sequence length="846" mass="95847">MANVTRRQFLSSLAALGASVAVPSAWLMASRIVQASDEINLNPDAKDMAGWKISGAHWGAFRARVEADRVLEIKPFEFDKHPTDILQGTLDVIYSPSRVRYPMVRLDWYRKKQNSNRAERGDNRFVRVSWDEALDILYSELERIQKTYGPWALHTGNVGWRSVGQVHSCGNHMLRAVGMHGRSVGTAGDYSTGAGQVILPYVLGSTEVYSQGTSWEYILDESKVIVMWANDPVKNLQVGWNTETHEAFAYLDELKKKVADKSIRVICIDPVKSKTQNFLECEHFYVNPQTDVALMLALAHTLWKENLYDKEFIQTYTLGFEDFLPYLKGETEDKVEKTPEWAEKICGVPAAKIRELARLMAKNRTQIMVGWAIQRQEHGEQPYWMAAILASMLGQIGLPGGGISYSHHYSSVGVSSSGASMPGAFPLNLDTGRKPRYDNTDYKGYSSTMPVARVIDALLEPGKEIHFNGHQVKLPPYKMAIFSGCNQWHRHQQRNRMKEAYLQLETVVAVDYNWTATCRFADLVLPACTPYERNDIDAYGSYSNRGVIAMQKLVDPLYHSRSDFDIWYNFCKRMGREEEYSRSMNEMQWVEYLYEECRADNVRKEFPMPPFAEFWKKGYVLFPKGKPWVRHADFREDPEVNALGTPSGFIEIYSRKLASFNLSDCKGHPIWMEKTERSLGGKGSDKYPLWLQSTHPDTRLHSQTCESESRRATYTIKDREPVYISPADAKKRGIKHGDLVRVFNDRGQLLAGAHISDNFPPNVVRIHEGAWYGPTGPEVGALDTYGDPNTLTIDIRTSELAQGPSANTCLVEIEKFTGRAPAVTSFGGPQEVTVDGKPIPRQRNPV</sequence>
<dbReference type="InterPro" id="IPR006657">
    <property type="entry name" value="MoPterin_dinucl-bd_dom"/>
</dbReference>
<organism evidence="15 16">
    <name type="scientific">Neisseria zalophi</name>
    <dbReference type="NCBI Taxonomy" id="640030"/>
    <lineage>
        <taxon>Bacteria</taxon>
        <taxon>Pseudomonadati</taxon>
        <taxon>Pseudomonadota</taxon>
        <taxon>Betaproteobacteria</taxon>
        <taxon>Neisseriales</taxon>
        <taxon>Neisseriaceae</taxon>
        <taxon>Neisseria</taxon>
    </lineage>
</organism>
<gene>
    <name evidence="15" type="primary">torA</name>
    <name evidence="15" type="ORF">D0T92_03925</name>
</gene>
<dbReference type="InterPro" id="IPR009010">
    <property type="entry name" value="Asp_de-COase-like_dom_sf"/>
</dbReference>
<feature type="domain" description="Molybdopterin oxidoreductase" evidence="12">
    <location>
        <begin position="98"/>
        <end position="572"/>
    </location>
</feature>
<feature type="region of interest" description="Disordered" evidence="10">
    <location>
        <begin position="822"/>
        <end position="846"/>
    </location>
</feature>
<keyword evidence="7 11" id="KW-0732">Signal</keyword>
<dbReference type="EC" id="1.7.2.3" evidence="4"/>
<comment type="subcellular location">
    <subcellularLocation>
        <location evidence="2">Periplasm</location>
    </subcellularLocation>
</comment>
<proteinExistence type="inferred from homology"/>
<name>A0A5J6PT03_9NEIS</name>
<accession>A0A5J6PT03</accession>
<keyword evidence="5" id="KW-0500">Molybdenum</keyword>
<dbReference type="Pfam" id="PF01568">
    <property type="entry name" value="Molydop_binding"/>
    <property type="match status" value="1"/>
</dbReference>
<dbReference type="CDD" id="cd02793">
    <property type="entry name" value="MopB_CT_DMSOR-BSOR-TMAOR"/>
    <property type="match status" value="1"/>
</dbReference>
<feature type="domain" description="Molybdopterin dinucleotide-binding" evidence="13">
    <location>
        <begin position="689"/>
        <end position="809"/>
    </location>
</feature>
<dbReference type="PANTHER" id="PTHR43742">
    <property type="entry name" value="TRIMETHYLAMINE-N-OXIDE REDUCTASE"/>
    <property type="match status" value="1"/>
</dbReference>
<evidence type="ECO:0000313" key="16">
    <source>
        <dbReference type="Proteomes" id="UP000325713"/>
    </source>
</evidence>
<evidence type="ECO:0000256" key="9">
    <source>
        <dbReference type="ARBA" id="ARBA00023002"/>
    </source>
</evidence>
<dbReference type="InterPro" id="IPR041460">
    <property type="entry name" value="Molybdopterin_N"/>
</dbReference>
<dbReference type="Gene3D" id="3.40.50.740">
    <property type="match status" value="1"/>
</dbReference>
<feature type="signal peptide" evidence="11">
    <location>
        <begin position="1"/>
        <end position="35"/>
    </location>
</feature>
<dbReference type="Gene3D" id="3.40.228.10">
    <property type="entry name" value="Dimethylsulfoxide Reductase, domain 2"/>
    <property type="match status" value="1"/>
</dbReference>
<evidence type="ECO:0000256" key="5">
    <source>
        <dbReference type="ARBA" id="ARBA00022505"/>
    </source>
</evidence>
<feature type="domain" description="Molybdopterin oxidoreductase N-terminal" evidence="14">
    <location>
        <begin position="54"/>
        <end position="94"/>
    </location>
</feature>
<dbReference type="Pfam" id="PF18364">
    <property type="entry name" value="Molybdopterin_N"/>
    <property type="match status" value="1"/>
</dbReference>
<dbReference type="GO" id="GO:0050626">
    <property type="term" value="F:trimethylamine-N-oxide reductase (cytochrome c) activity"/>
    <property type="evidence" value="ECO:0007669"/>
    <property type="project" value="UniProtKB-EC"/>
</dbReference>
<comment type="cofactor">
    <cofactor evidence="1">
        <name>Mo-bis(molybdopterin guanine dinucleotide)</name>
        <dbReference type="ChEBI" id="CHEBI:60539"/>
    </cofactor>
</comment>
<dbReference type="PROSITE" id="PS51318">
    <property type="entry name" value="TAT"/>
    <property type="match status" value="1"/>
</dbReference>
<dbReference type="GO" id="GO:0043546">
    <property type="term" value="F:molybdopterin cofactor binding"/>
    <property type="evidence" value="ECO:0007669"/>
    <property type="project" value="InterPro"/>
</dbReference>
<dbReference type="PROSITE" id="PS00932">
    <property type="entry name" value="MOLYBDOPTERIN_PROK_3"/>
    <property type="match status" value="1"/>
</dbReference>
<dbReference type="InterPro" id="IPR006656">
    <property type="entry name" value="Mopterin_OxRdtase"/>
</dbReference>
<dbReference type="FunFam" id="3.40.228.10:FF:000003">
    <property type="entry name" value="Biotin sulfoxide reductase 2"/>
    <property type="match status" value="1"/>
</dbReference>
<evidence type="ECO:0000259" key="14">
    <source>
        <dbReference type="Pfam" id="PF18364"/>
    </source>
</evidence>
<comment type="similarity">
    <text evidence="3">Belongs to the prokaryotic molybdopterin-containing oxidoreductase family.</text>
</comment>
<dbReference type="NCBIfam" id="NF011682">
    <property type="entry name" value="PRK15102.1"/>
    <property type="match status" value="1"/>
</dbReference>
<dbReference type="PANTHER" id="PTHR43742:SF4">
    <property type="entry name" value="TRIMETHYLAMINE-N-OXIDE REDUCTASE 1"/>
    <property type="match status" value="1"/>
</dbReference>
<dbReference type="Gene3D" id="3.90.55.10">
    <property type="entry name" value="Dimethylsulfoxide Reductase, domain 3"/>
    <property type="match status" value="1"/>
</dbReference>
<evidence type="ECO:0000256" key="1">
    <source>
        <dbReference type="ARBA" id="ARBA00001942"/>
    </source>
</evidence>
<keyword evidence="6" id="KW-0479">Metal-binding</keyword>
<dbReference type="Gene3D" id="2.40.40.20">
    <property type="match status" value="1"/>
</dbReference>
<dbReference type="InterPro" id="IPR006311">
    <property type="entry name" value="TAT_signal"/>
</dbReference>
<dbReference type="KEGG" id="nzl:D0T92_03925"/>
<dbReference type="InterPro" id="IPR041954">
    <property type="entry name" value="CT_DMSOR/BSOR/TMAOR"/>
</dbReference>
<dbReference type="OrthoDB" id="9810782at2"/>
<feature type="chain" id="PRO_5023935816" description="trimethylamine-N-oxide reductase" evidence="11">
    <location>
        <begin position="36"/>
        <end position="846"/>
    </location>
</feature>
<dbReference type="Pfam" id="PF00384">
    <property type="entry name" value="Molybdopterin"/>
    <property type="match status" value="1"/>
</dbReference>
<evidence type="ECO:0000256" key="10">
    <source>
        <dbReference type="SAM" id="MobiDB-lite"/>
    </source>
</evidence>
<dbReference type="InterPro" id="IPR006655">
    <property type="entry name" value="Mopterin_OxRdtase_prok_CS"/>
</dbReference>
<dbReference type="SUPFAM" id="SSF53706">
    <property type="entry name" value="Formate dehydrogenase/DMSO reductase, domains 1-3"/>
    <property type="match status" value="1"/>
</dbReference>
<evidence type="ECO:0000259" key="13">
    <source>
        <dbReference type="Pfam" id="PF01568"/>
    </source>
</evidence>
<dbReference type="GO" id="GO:0030151">
    <property type="term" value="F:molybdenum ion binding"/>
    <property type="evidence" value="ECO:0007669"/>
    <property type="project" value="TreeGrafter"/>
</dbReference>
<evidence type="ECO:0000256" key="8">
    <source>
        <dbReference type="ARBA" id="ARBA00022764"/>
    </source>
</evidence>
<dbReference type="AlphaFoldDB" id="A0A5J6PT03"/>
<dbReference type="GO" id="GO:0009055">
    <property type="term" value="F:electron transfer activity"/>
    <property type="evidence" value="ECO:0007669"/>
    <property type="project" value="TreeGrafter"/>
</dbReference>
<dbReference type="RefSeq" id="WP_151050406.1">
    <property type="nucleotide sequence ID" value="NZ_CP031700.1"/>
</dbReference>
<evidence type="ECO:0000313" key="15">
    <source>
        <dbReference type="EMBL" id="QEY25769.1"/>
    </source>
</evidence>
<evidence type="ECO:0000256" key="2">
    <source>
        <dbReference type="ARBA" id="ARBA00004418"/>
    </source>
</evidence>
<dbReference type="PROSITE" id="PS00490">
    <property type="entry name" value="MOLYBDOPTERIN_PROK_2"/>
    <property type="match status" value="1"/>
</dbReference>
<dbReference type="GO" id="GO:0009061">
    <property type="term" value="P:anaerobic respiration"/>
    <property type="evidence" value="ECO:0007669"/>
    <property type="project" value="TreeGrafter"/>
</dbReference>
<evidence type="ECO:0000256" key="4">
    <source>
        <dbReference type="ARBA" id="ARBA00011885"/>
    </source>
</evidence>
<evidence type="ECO:0000256" key="6">
    <source>
        <dbReference type="ARBA" id="ARBA00022723"/>
    </source>
</evidence>
<protein>
    <recommendedName>
        <fullName evidence="4">trimethylamine-N-oxide reductase</fullName>
        <ecNumber evidence="4">1.7.2.3</ecNumber>
    </recommendedName>
</protein>
<dbReference type="GO" id="GO:0030288">
    <property type="term" value="C:outer membrane-bounded periplasmic space"/>
    <property type="evidence" value="ECO:0007669"/>
    <property type="project" value="TreeGrafter"/>
</dbReference>